<evidence type="ECO:0000313" key="2">
    <source>
        <dbReference type="EMBL" id="PFH44968.1"/>
    </source>
</evidence>
<feature type="region of interest" description="Disordered" evidence="1">
    <location>
        <begin position="727"/>
        <end position="791"/>
    </location>
</feature>
<keyword evidence="3" id="KW-1185">Reference proteome</keyword>
<organism evidence="2 3">
    <name type="scientific">Amanita thiersii Skay4041</name>
    <dbReference type="NCBI Taxonomy" id="703135"/>
    <lineage>
        <taxon>Eukaryota</taxon>
        <taxon>Fungi</taxon>
        <taxon>Dikarya</taxon>
        <taxon>Basidiomycota</taxon>
        <taxon>Agaricomycotina</taxon>
        <taxon>Agaricomycetes</taxon>
        <taxon>Agaricomycetidae</taxon>
        <taxon>Agaricales</taxon>
        <taxon>Pluteineae</taxon>
        <taxon>Amanitaceae</taxon>
        <taxon>Amanita</taxon>
    </lineage>
</organism>
<feature type="compositionally biased region" description="Basic and acidic residues" evidence="1">
    <location>
        <begin position="827"/>
        <end position="837"/>
    </location>
</feature>
<feature type="region of interest" description="Disordered" evidence="1">
    <location>
        <begin position="817"/>
        <end position="862"/>
    </location>
</feature>
<feature type="compositionally biased region" description="Basic and acidic residues" evidence="1">
    <location>
        <begin position="769"/>
        <end position="781"/>
    </location>
</feature>
<reference evidence="2 3" key="1">
    <citation type="submission" date="2014-02" db="EMBL/GenBank/DDBJ databases">
        <title>Transposable element dynamics among asymbiotic and ectomycorrhizal Amanita fungi.</title>
        <authorList>
            <consortium name="DOE Joint Genome Institute"/>
            <person name="Hess J."/>
            <person name="Skrede I."/>
            <person name="Wolfe B."/>
            <person name="LaButti K."/>
            <person name="Ohm R.A."/>
            <person name="Grigoriev I.V."/>
            <person name="Pringle A."/>
        </authorList>
    </citation>
    <scope>NUCLEOTIDE SEQUENCE [LARGE SCALE GENOMIC DNA]</scope>
    <source>
        <strain evidence="2 3">SKay4041</strain>
    </source>
</reference>
<accession>A0A2A9N6U6</accession>
<proteinExistence type="predicted"/>
<dbReference type="EMBL" id="KZ302662">
    <property type="protein sequence ID" value="PFH44968.1"/>
    <property type="molecule type" value="Genomic_DNA"/>
</dbReference>
<protein>
    <submittedName>
        <fullName evidence="2">Uncharacterized protein</fullName>
    </submittedName>
</protein>
<evidence type="ECO:0000256" key="1">
    <source>
        <dbReference type="SAM" id="MobiDB-lite"/>
    </source>
</evidence>
<dbReference type="Proteomes" id="UP000242287">
    <property type="component" value="Unassembled WGS sequence"/>
</dbReference>
<dbReference type="AlphaFoldDB" id="A0A2A9N6U6"/>
<sequence>MVNDKNDNSYISRMRSAAFDESQNIAQPVPSHPPLNFLTHEFVDSNINLSGTLISLPALMDKPISTDFASSMDPTFVLQNIFAANVNSMLHDKGYVPSIQAKDMGKALATHIRMCTGSGFDNTQDECTIQMDLLARIIAYAAIELNMEVTDYTVALHGSTIPLIIYREVQEDWDFSGNSDNFLLSNTVRTIQDDLDEAFTNRLHKNIMAITTLAANFTQKEKHAIMDSIANETPLPEEWSFTDEKGHKCMTYGWLTGNIAPKTSIPPATSFSPNVGQKRPLETDHNTEEITRKEQLEALKFQLPIPQSVVEASLDAWTTTTNTCMDICHSKYQNINPEHFIKRIRTLARSKDQKALAEFEDEHLRHLLHEVKEIFSTDKQIMDSDMEDISHELSKIDIICKTTAIWKETAKTMWNKNILMCNQATLDQATRLLLLEDTNHKYSHMTQEQLHDMEIDRRDQIIARITALNESACKVISDIKRKSIPTKDKEKIELITRQGWETAKRAILQNPTKFFPSEIPPSQRTQSLDKIISSLKNNDDHEWAFKVIQDIKNKGLQAKATEHCITTIIYSQKDQDMIQEDPIPWTETEDYKQNRKLWMDTASEIFEKLSPYFPNEDRKMKEELYCEAADICAAQDKDLLQLQSISSLTDSNKKRELEEMRKFTIDKEFQSLLQAEIRRQSNQRKHNFEDYLATKDFEYYVQHTRDQITNPAVPTKKKETLKHLIKQAEQTKWSPKHLVDEDGSILPDSPPPSPPPKNTSKPNVRKSKPKTDSKQEAENTRKGNTPNTRHLQKLLNDMNKDNGMEIMREIHRISEKDKLADATQRLTKSEAQTKDKSQSYAQKASTTKKDPRKDGAGGWKTIGTNNKISRATILPPPPNVFKFFVMDDETTLPSPKQTDEDLTDALNSIISENVEWLLALGSNHIKSAAWSKDPKAIVVTMTHNIDKNREDDLPDGKNAFKALHEVVLDLFPDATLAS</sequence>
<feature type="compositionally biased region" description="Pro residues" evidence="1">
    <location>
        <begin position="748"/>
        <end position="757"/>
    </location>
</feature>
<evidence type="ECO:0000313" key="3">
    <source>
        <dbReference type="Proteomes" id="UP000242287"/>
    </source>
</evidence>
<gene>
    <name evidence="2" type="ORF">AMATHDRAFT_10327</name>
</gene>
<name>A0A2A9N6U6_9AGAR</name>